<evidence type="ECO:0000256" key="3">
    <source>
        <dbReference type="ARBA" id="ARBA00022832"/>
    </source>
</evidence>
<comment type="pathway">
    <text evidence="1">Lipid metabolism; fatty acid beta-oxidation.</text>
</comment>
<keyword evidence="4" id="KW-0443">Lipid metabolism</keyword>
<dbReference type="SUPFAM" id="SSF52096">
    <property type="entry name" value="ClpP/crotonase"/>
    <property type="match status" value="1"/>
</dbReference>
<dbReference type="GO" id="GO:0006635">
    <property type="term" value="P:fatty acid beta-oxidation"/>
    <property type="evidence" value="ECO:0007669"/>
    <property type="project" value="UniProtKB-UniPathway"/>
</dbReference>
<reference evidence="8 9" key="1">
    <citation type="submission" date="2016-11" db="EMBL/GenBank/DDBJ databases">
        <authorList>
            <person name="Jaros S."/>
            <person name="Januszkiewicz K."/>
            <person name="Wedrychowicz H."/>
        </authorList>
    </citation>
    <scope>NUCLEOTIDE SEQUENCE [LARGE SCALE GENOMIC DNA]</scope>
    <source>
        <strain evidence="8 9">DSM 21637</strain>
    </source>
</reference>
<evidence type="ECO:0000256" key="6">
    <source>
        <dbReference type="RuleBase" id="RU003707"/>
    </source>
</evidence>
<evidence type="ECO:0000256" key="4">
    <source>
        <dbReference type="ARBA" id="ARBA00023098"/>
    </source>
</evidence>
<dbReference type="PANTHER" id="PTHR43149">
    <property type="entry name" value="ENOYL-COA HYDRATASE"/>
    <property type="match status" value="1"/>
</dbReference>
<name>A0A1K1VV96_9GAMM</name>
<dbReference type="AlphaFoldDB" id="A0A1K1VV96"/>
<dbReference type="Proteomes" id="UP000182350">
    <property type="component" value="Unassembled WGS sequence"/>
</dbReference>
<evidence type="ECO:0000313" key="8">
    <source>
        <dbReference type="EMBL" id="SFX29062.1"/>
    </source>
</evidence>
<dbReference type="RefSeq" id="WP_072325343.1">
    <property type="nucleotide sequence ID" value="NZ_FPJW01000003.1"/>
</dbReference>
<accession>A0A1K1VV96</accession>
<comment type="similarity">
    <text evidence="2 6">Belongs to the enoyl-CoA hydratase/isomerase family.</text>
</comment>
<organism evidence="8 9">
    <name type="scientific">Marinospirillum alkaliphilum DSM 21637</name>
    <dbReference type="NCBI Taxonomy" id="1122209"/>
    <lineage>
        <taxon>Bacteria</taxon>
        <taxon>Pseudomonadati</taxon>
        <taxon>Pseudomonadota</taxon>
        <taxon>Gammaproteobacteria</taxon>
        <taxon>Oceanospirillales</taxon>
        <taxon>Oceanospirillaceae</taxon>
        <taxon>Marinospirillum</taxon>
    </lineage>
</organism>
<dbReference type="EMBL" id="FPJW01000003">
    <property type="protein sequence ID" value="SFX29062.1"/>
    <property type="molecule type" value="Genomic_DNA"/>
</dbReference>
<dbReference type="GO" id="GO:0016853">
    <property type="term" value="F:isomerase activity"/>
    <property type="evidence" value="ECO:0007669"/>
    <property type="project" value="UniProtKB-KW"/>
</dbReference>
<dbReference type="Pfam" id="PF00378">
    <property type="entry name" value="ECH_1"/>
    <property type="match status" value="1"/>
</dbReference>
<evidence type="ECO:0000313" key="9">
    <source>
        <dbReference type="Proteomes" id="UP000182350"/>
    </source>
</evidence>
<dbReference type="InterPro" id="IPR029045">
    <property type="entry name" value="ClpP/crotonase-like_dom_sf"/>
</dbReference>
<dbReference type="STRING" id="1122209.SAMN02745752_01089"/>
<gene>
    <name evidence="8" type="ORF">SAMN02745752_01089</name>
</gene>
<keyword evidence="5" id="KW-0413">Isomerase</keyword>
<dbReference type="Gene3D" id="3.90.226.10">
    <property type="entry name" value="2-enoyl-CoA Hydratase, Chain A, domain 1"/>
    <property type="match status" value="1"/>
</dbReference>
<dbReference type="InterPro" id="IPR045002">
    <property type="entry name" value="Ech1-like"/>
</dbReference>
<dbReference type="OrthoDB" id="9807606at2"/>
<dbReference type="Gene3D" id="1.10.12.10">
    <property type="entry name" value="Lyase 2-enoyl-coa Hydratase, Chain A, domain 2"/>
    <property type="match status" value="1"/>
</dbReference>
<keyword evidence="9" id="KW-1185">Reference proteome</keyword>
<feature type="region of interest" description="Disordered" evidence="7">
    <location>
        <begin position="1"/>
        <end position="22"/>
    </location>
</feature>
<dbReference type="PANTHER" id="PTHR43149:SF1">
    <property type="entry name" value="DELTA(3,5)-DELTA(2,4)-DIENOYL-COA ISOMERASE, MITOCHONDRIAL"/>
    <property type="match status" value="1"/>
</dbReference>
<dbReference type="CDD" id="cd06558">
    <property type="entry name" value="crotonase-like"/>
    <property type="match status" value="1"/>
</dbReference>
<dbReference type="PROSITE" id="PS00166">
    <property type="entry name" value="ENOYL_COA_HYDRATASE"/>
    <property type="match status" value="1"/>
</dbReference>
<proteinExistence type="inferred from homology"/>
<sequence>MSESTAPSPGAQKPGAQEPGFQEPRVELTLRQGIARVILNRPGKHNSLDMELITALLEVLETLQSSRDLRVVILSGKGDSFCSGLDVTAVMAEPRNIQWLLGGCDGYPHNRVQHLALGWRSLPVPVIAVIQGHCYGGGLQIAMGADLRIAHPTAQLSVMEGRWGIIPDMGISVTARGCMREDVLMRMTLTAEVLDGQTARLEGMVTEVSDDPMARAEVLAAEFCRRSPDMVRATKRLLRDSHTQTDDERLAMEEKLQRRLLGTPNQMEAVMANLQHRDPVFSTD</sequence>
<dbReference type="UniPathway" id="UPA00659"/>
<dbReference type="NCBIfam" id="NF005699">
    <property type="entry name" value="PRK07509.1"/>
    <property type="match status" value="1"/>
</dbReference>
<keyword evidence="3" id="KW-0276">Fatty acid metabolism</keyword>
<dbReference type="InterPro" id="IPR014748">
    <property type="entry name" value="Enoyl-CoA_hydra_C"/>
</dbReference>
<evidence type="ECO:0000256" key="7">
    <source>
        <dbReference type="SAM" id="MobiDB-lite"/>
    </source>
</evidence>
<evidence type="ECO:0000256" key="1">
    <source>
        <dbReference type="ARBA" id="ARBA00005005"/>
    </source>
</evidence>
<evidence type="ECO:0000256" key="5">
    <source>
        <dbReference type="ARBA" id="ARBA00023235"/>
    </source>
</evidence>
<dbReference type="InterPro" id="IPR018376">
    <property type="entry name" value="Enoyl-CoA_hyd/isom_CS"/>
</dbReference>
<evidence type="ECO:0000256" key="2">
    <source>
        <dbReference type="ARBA" id="ARBA00005254"/>
    </source>
</evidence>
<dbReference type="InterPro" id="IPR001753">
    <property type="entry name" value="Enoyl-CoA_hydra/iso"/>
</dbReference>
<protein>
    <submittedName>
        <fullName evidence="8">Enoyl-CoA hydratase/carnithine racemase</fullName>
    </submittedName>
</protein>